<protein>
    <recommendedName>
        <fullName evidence="10">DNA gyrase subunit B</fullName>
        <ecNumber evidence="10">5.6.2.2</ecNumber>
    </recommendedName>
</protein>
<dbReference type="Pfam" id="PF02518">
    <property type="entry name" value="HATPase_c"/>
    <property type="match status" value="1"/>
</dbReference>
<keyword evidence="4 10" id="KW-0547">Nucleotide-binding</keyword>
<dbReference type="Gene3D" id="3.40.50.670">
    <property type="match status" value="1"/>
</dbReference>
<dbReference type="Pfam" id="PF01751">
    <property type="entry name" value="Toprim"/>
    <property type="match status" value="1"/>
</dbReference>
<dbReference type="Pfam" id="PF00204">
    <property type="entry name" value="DNA_gyraseB"/>
    <property type="match status" value="1"/>
</dbReference>
<dbReference type="SUPFAM" id="SSF56719">
    <property type="entry name" value="Type II DNA topoisomerase"/>
    <property type="match status" value="1"/>
</dbReference>
<feature type="domain" description="Toprim" evidence="12">
    <location>
        <begin position="476"/>
        <end position="590"/>
    </location>
</feature>
<comment type="subcellular location">
    <subcellularLocation>
        <location evidence="10">Cytoplasm</location>
    </subcellularLocation>
</comment>
<keyword evidence="7 10" id="KW-0799">Topoisomerase</keyword>
<reference evidence="13 14" key="1">
    <citation type="journal article" date="2016" name="Nat. Commun.">
        <title>Thousands of microbial genomes shed light on interconnected biogeochemical processes in an aquifer system.</title>
        <authorList>
            <person name="Anantharaman K."/>
            <person name="Brown C.T."/>
            <person name="Hug L.A."/>
            <person name="Sharon I."/>
            <person name="Castelle C.J."/>
            <person name="Probst A.J."/>
            <person name="Thomas B.C."/>
            <person name="Singh A."/>
            <person name="Wilkins M.J."/>
            <person name="Karaoz U."/>
            <person name="Brodie E.L."/>
            <person name="Williams K.H."/>
            <person name="Hubbard S.S."/>
            <person name="Banfield J.F."/>
        </authorList>
    </citation>
    <scope>NUCLEOTIDE SEQUENCE [LARGE SCALE GENOMIC DNA]</scope>
</reference>
<proteinExistence type="inferred from homology"/>
<evidence type="ECO:0000256" key="6">
    <source>
        <dbReference type="ARBA" id="ARBA00022842"/>
    </source>
</evidence>
<dbReference type="InterPro" id="IPR002288">
    <property type="entry name" value="DNA_gyrase_B_C"/>
</dbReference>
<gene>
    <name evidence="10" type="primary">gyrB</name>
    <name evidence="13" type="ORF">A3I42_00715</name>
</gene>
<dbReference type="GO" id="GO:0005524">
    <property type="term" value="F:ATP binding"/>
    <property type="evidence" value="ECO:0007669"/>
    <property type="project" value="UniProtKB-UniRule"/>
</dbReference>
<keyword evidence="9 10" id="KW-0413">Isomerase</keyword>
<dbReference type="EMBL" id="MGER01000005">
    <property type="protein sequence ID" value="OGL88944.1"/>
    <property type="molecule type" value="Genomic_DNA"/>
</dbReference>
<dbReference type="GO" id="GO:0005694">
    <property type="term" value="C:chromosome"/>
    <property type="evidence" value="ECO:0007669"/>
    <property type="project" value="InterPro"/>
</dbReference>
<dbReference type="InterPro" id="IPR036890">
    <property type="entry name" value="HATPase_C_sf"/>
</dbReference>
<dbReference type="EC" id="5.6.2.2" evidence="10"/>
<dbReference type="PRINTS" id="PR00418">
    <property type="entry name" value="TPI2FAMILY"/>
</dbReference>
<dbReference type="CDD" id="cd03366">
    <property type="entry name" value="TOPRIM_TopoIIA_GyrB"/>
    <property type="match status" value="1"/>
</dbReference>
<evidence type="ECO:0000256" key="7">
    <source>
        <dbReference type="ARBA" id="ARBA00023029"/>
    </source>
</evidence>
<dbReference type="NCBIfam" id="NF004189">
    <property type="entry name" value="PRK05644.1"/>
    <property type="match status" value="1"/>
</dbReference>
<feature type="binding site" evidence="10">
    <location>
        <position position="555"/>
    </location>
    <ligand>
        <name>Mg(2+)</name>
        <dbReference type="ChEBI" id="CHEBI:18420"/>
        <label>1</label>
        <note>catalytic</note>
    </ligand>
</feature>
<dbReference type="InterPro" id="IPR034160">
    <property type="entry name" value="TOPRIM_GyrB"/>
</dbReference>
<comment type="cofactor">
    <cofactor evidence="10">
        <name>Mg(2+)</name>
        <dbReference type="ChEBI" id="CHEBI:18420"/>
    </cofactor>
    <cofactor evidence="10">
        <name>Mn(2+)</name>
        <dbReference type="ChEBI" id="CHEBI:29035"/>
    </cofactor>
    <cofactor evidence="10">
        <name>Ca(2+)</name>
        <dbReference type="ChEBI" id="CHEBI:29108"/>
    </cofactor>
    <text evidence="10">Binds two Mg(2+) per subunit. The magnesium ions form salt bridges with both the protein and the DNA. Can also accept other divalent metal cations, such as Mn(2+) or Ca(2+).</text>
</comment>
<evidence type="ECO:0000256" key="5">
    <source>
        <dbReference type="ARBA" id="ARBA00022840"/>
    </source>
</evidence>
<dbReference type="InterPro" id="IPR020568">
    <property type="entry name" value="Ribosomal_Su5_D2-typ_SF"/>
</dbReference>
<dbReference type="PANTHER" id="PTHR45866">
    <property type="entry name" value="DNA GYRASE/TOPOISOMERASE SUBUNIT B"/>
    <property type="match status" value="1"/>
</dbReference>
<dbReference type="SMART" id="SM00433">
    <property type="entry name" value="TOP2c"/>
    <property type="match status" value="1"/>
</dbReference>
<dbReference type="CDD" id="cd16928">
    <property type="entry name" value="HATPase_GyrB-like"/>
    <property type="match status" value="1"/>
</dbReference>
<dbReference type="GO" id="GO:0003918">
    <property type="term" value="F:DNA topoisomerase type II (double strand cut, ATP-hydrolyzing) activity"/>
    <property type="evidence" value="ECO:0007669"/>
    <property type="project" value="UniProtKB-UniRule"/>
</dbReference>
<evidence type="ECO:0000313" key="14">
    <source>
        <dbReference type="Proteomes" id="UP000178264"/>
    </source>
</evidence>
<dbReference type="PANTHER" id="PTHR45866:SF1">
    <property type="entry name" value="DNA GYRASE SUBUNIT B, MITOCHONDRIAL"/>
    <property type="match status" value="1"/>
</dbReference>
<keyword evidence="6 10" id="KW-0460">Magnesium</keyword>
<dbReference type="InterPro" id="IPR003594">
    <property type="entry name" value="HATPase_dom"/>
</dbReference>
<comment type="catalytic activity">
    <reaction evidence="1 10">
        <text>ATP-dependent breakage, passage and rejoining of double-stranded DNA.</text>
        <dbReference type="EC" id="5.6.2.2"/>
    </reaction>
</comment>
<evidence type="ECO:0000256" key="8">
    <source>
        <dbReference type="ARBA" id="ARBA00023125"/>
    </source>
</evidence>
<dbReference type="GO" id="GO:0046872">
    <property type="term" value="F:metal ion binding"/>
    <property type="evidence" value="ECO:0007669"/>
    <property type="project" value="UniProtKB-KW"/>
</dbReference>
<dbReference type="SUPFAM" id="SSF55874">
    <property type="entry name" value="ATPase domain of HSP90 chaperone/DNA topoisomerase II/histidine kinase"/>
    <property type="match status" value="1"/>
</dbReference>
<feature type="binding site" evidence="10">
    <location>
        <position position="555"/>
    </location>
    <ligand>
        <name>Mg(2+)</name>
        <dbReference type="ChEBI" id="CHEBI:18420"/>
        <label>2</label>
    </ligand>
</feature>
<evidence type="ECO:0000259" key="12">
    <source>
        <dbReference type="PROSITE" id="PS50880"/>
    </source>
</evidence>
<feature type="site" description="Interaction with DNA" evidence="10">
    <location>
        <position position="507"/>
    </location>
</feature>
<dbReference type="GO" id="GO:0005737">
    <property type="term" value="C:cytoplasm"/>
    <property type="evidence" value="ECO:0007669"/>
    <property type="project" value="UniProtKB-SubCell"/>
</dbReference>
<evidence type="ECO:0000256" key="10">
    <source>
        <dbReference type="HAMAP-Rule" id="MF_01898"/>
    </source>
</evidence>
<comment type="caution">
    <text evidence="13">The sequence shown here is derived from an EMBL/GenBank/DDBJ whole genome shotgun (WGS) entry which is preliminary data.</text>
</comment>
<dbReference type="AlphaFoldDB" id="A0A1F7VG07"/>
<comment type="similarity">
    <text evidence="2 10">Belongs to the type II topoisomerase GyrB family.</text>
</comment>
<feature type="region of interest" description="Disordered" evidence="11">
    <location>
        <begin position="279"/>
        <end position="298"/>
    </location>
</feature>
<accession>A0A1F7VG07</accession>
<keyword evidence="10" id="KW-0963">Cytoplasm</keyword>
<evidence type="ECO:0000256" key="4">
    <source>
        <dbReference type="ARBA" id="ARBA00022741"/>
    </source>
</evidence>
<dbReference type="Gene3D" id="3.30.565.10">
    <property type="entry name" value="Histidine kinase-like ATPase, C-terminal domain"/>
    <property type="match status" value="1"/>
</dbReference>
<feature type="binding site" evidence="10">
    <location>
        <position position="482"/>
    </location>
    <ligand>
        <name>Mg(2+)</name>
        <dbReference type="ChEBI" id="CHEBI:18420"/>
        <label>1</label>
        <note>catalytic</note>
    </ligand>
</feature>
<dbReference type="SUPFAM" id="SSF54211">
    <property type="entry name" value="Ribosomal protein S5 domain 2-like"/>
    <property type="match status" value="1"/>
</dbReference>
<keyword evidence="8" id="KW-0238">DNA-binding</keyword>
<evidence type="ECO:0000256" key="9">
    <source>
        <dbReference type="ARBA" id="ARBA00023235"/>
    </source>
</evidence>
<dbReference type="InterPro" id="IPR013759">
    <property type="entry name" value="Topo_IIA_B_C"/>
</dbReference>
<feature type="compositionally biased region" description="Basic and acidic residues" evidence="11">
    <location>
        <begin position="285"/>
        <end position="298"/>
    </location>
</feature>
<keyword evidence="3 10" id="KW-0479">Metal-binding</keyword>
<dbReference type="FunFam" id="3.40.50.670:FF:000001">
    <property type="entry name" value="DNA topoisomerase 2"/>
    <property type="match status" value="1"/>
</dbReference>
<dbReference type="PROSITE" id="PS00177">
    <property type="entry name" value="TOPOISOMERASE_II"/>
    <property type="match status" value="1"/>
</dbReference>
<dbReference type="InterPro" id="IPR014721">
    <property type="entry name" value="Ribsml_uS5_D2-typ_fold_subgr"/>
</dbReference>
<dbReference type="Gene3D" id="3.30.230.10">
    <property type="match status" value="1"/>
</dbReference>
<dbReference type="SMART" id="SM00387">
    <property type="entry name" value="HATPase_c"/>
    <property type="match status" value="1"/>
</dbReference>
<dbReference type="Proteomes" id="UP000178264">
    <property type="component" value="Unassembled WGS sequence"/>
</dbReference>
<feature type="site" description="Interaction with DNA" evidence="10">
    <location>
        <position position="510"/>
    </location>
</feature>
<dbReference type="InterPro" id="IPR011557">
    <property type="entry name" value="GyrB"/>
</dbReference>
<dbReference type="NCBIfam" id="TIGR01059">
    <property type="entry name" value="gyrB"/>
    <property type="match status" value="1"/>
</dbReference>
<comment type="function">
    <text evidence="10">A type II topoisomerase that negatively supercoils closed circular double-stranded (ds) DNA in an ATP-dependent manner to modulate DNA topology and maintain chromosomes in an underwound state. Negative supercoiling favors strand separation, and DNA replication, transcription, recombination and repair, all of which involve strand separation. Also able to catalyze the interconversion of other topological isomers of dsDNA rings, including catenanes and knotted rings. Type II topoisomerases break and join 2 DNA strands simultaneously in an ATP-dependent manner.</text>
</comment>
<sequence length="724" mass="80228">MAKKSASSDYQAKHITVLEGLDPVRKRPGMYIGSTGVEGLHHLVWEVVDNSIDEAMAGFCTEITVRLLPGRMVEVIDNGRGIPVDIHKQAKVSALEVVLTKLHAGGKFGQGGYKVSGGLHGVGVSVVNALSSYMKAEVKREGKLFEQEYERGKPRRKVRPVGKASGTGTVIAFVPDTEIFGDIGFDFQTVLDHLRQQAYLTKGVKIIVRDERINEKADAKTKEKEAHPEDKAPLAFDIPTSYVFYFEGGIRSYVAHLNHNRSVKQEAVFYIEKEIIPNGSNGAPDPEKDASLKEAPDKTHAQKFVTPIKVEVSLQYTDDYRETVYAFANNIYNPEGGTHLVGFRGALTRVLNSYARAKGYLKEKDDNLTGEDVREGLTAVVSVKVPEPQFEGQTKAKLGNPEVKNAVESVLGDALASFLEEHPRDAEGILEKCVLTQRARVAARAARDTVLRKGALDGLTLPGKLADCSTKDSHHSELYIVEGDSAGGSAKQGRNREYQAILPLRGKILNVERARLDKMLTNNELKSLIIAIGTNFGENFNLADLRYERIIIMTDADVDGAHIRTLLLTFFYRYFKELITTGHLFIAQPPLYRIQKGKEFWYAYSDQEKEKVLSSIRSILRGKAGDAHAEAFSKEESGAARAGEIDIGEKVGGAVIQRYKGLGEMNPTQLWETTMDPQKRFMHQVIIDDAEKADAIFDVLMGSEVDPRKRFIQTHAKLVKNLDV</sequence>
<evidence type="ECO:0000256" key="1">
    <source>
        <dbReference type="ARBA" id="ARBA00000185"/>
    </source>
</evidence>
<organism evidence="13 14">
    <name type="scientific">Candidatus Uhrbacteria bacterium RIFCSPLOWO2_02_FULL_49_11</name>
    <dbReference type="NCBI Taxonomy" id="1802409"/>
    <lineage>
        <taxon>Bacteria</taxon>
        <taxon>Candidatus Uhriibacteriota</taxon>
    </lineage>
</organism>
<name>A0A1F7VG07_9BACT</name>
<keyword evidence="5 10" id="KW-0067">ATP-binding</keyword>
<evidence type="ECO:0000313" key="13">
    <source>
        <dbReference type="EMBL" id="OGL88944.1"/>
    </source>
</evidence>
<dbReference type="HAMAP" id="MF_01898">
    <property type="entry name" value="GyrB"/>
    <property type="match status" value="1"/>
</dbReference>
<dbReference type="Pfam" id="PF00986">
    <property type="entry name" value="DNA_gyraseB_C"/>
    <property type="match status" value="1"/>
</dbReference>
<dbReference type="CDD" id="cd00822">
    <property type="entry name" value="TopoII_Trans_DNA_gyrase"/>
    <property type="match status" value="1"/>
</dbReference>
<dbReference type="GO" id="GO:0003677">
    <property type="term" value="F:DNA binding"/>
    <property type="evidence" value="ECO:0007669"/>
    <property type="project" value="UniProtKB-KW"/>
</dbReference>
<dbReference type="InterPro" id="IPR006171">
    <property type="entry name" value="TOPRIM_dom"/>
</dbReference>
<dbReference type="InterPro" id="IPR013506">
    <property type="entry name" value="Topo_IIA_bsu_dom2"/>
</dbReference>
<dbReference type="InterPro" id="IPR018522">
    <property type="entry name" value="TopoIIA_CS"/>
</dbReference>
<dbReference type="FunFam" id="3.30.230.10:FF:000005">
    <property type="entry name" value="DNA gyrase subunit B"/>
    <property type="match status" value="1"/>
</dbReference>
<evidence type="ECO:0000256" key="3">
    <source>
        <dbReference type="ARBA" id="ARBA00022723"/>
    </source>
</evidence>
<dbReference type="GO" id="GO:0006261">
    <property type="term" value="P:DNA-templated DNA replication"/>
    <property type="evidence" value="ECO:0007669"/>
    <property type="project" value="UniProtKB-UniRule"/>
</dbReference>
<dbReference type="PROSITE" id="PS50880">
    <property type="entry name" value="TOPRIM"/>
    <property type="match status" value="1"/>
</dbReference>
<dbReference type="InterPro" id="IPR001241">
    <property type="entry name" value="Topo_IIA"/>
</dbReference>
<feature type="binding site" evidence="10">
    <location>
        <position position="557"/>
    </location>
    <ligand>
        <name>Mg(2+)</name>
        <dbReference type="ChEBI" id="CHEBI:18420"/>
        <label>2</label>
    </ligand>
</feature>
<dbReference type="NCBIfam" id="NF011501">
    <property type="entry name" value="PRK14939.1"/>
    <property type="match status" value="1"/>
</dbReference>
<comment type="subunit">
    <text evidence="10">Heterotetramer, composed of two GyrA and two GyrB chains. In the heterotetramer, GyrA contains the active site tyrosine that forms a transient covalent intermediate with DNA, while GyrB binds cofactors and catalyzes ATP hydrolysis.</text>
</comment>
<dbReference type="InterPro" id="IPR013760">
    <property type="entry name" value="Topo_IIA-like_dom_sf"/>
</dbReference>
<comment type="miscellaneous">
    <text evidence="10">Few gyrases are as efficient as E.coli at forming negative supercoils. Not all organisms have 2 type II topoisomerases; in organisms with a single type II topoisomerase this enzyme also has to decatenate newly replicated chromosomes.</text>
</comment>
<evidence type="ECO:0000256" key="2">
    <source>
        <dbReference type="ARBA" id="ARBA00010708"/>
    </source>
</evidence>
<dbReference type="FunFam" id="3.30.565.10:FF:000002">
    <property type="entry name" value="DNA gyrase subunit B"/>
    <property type="match status" value="1"/>
</dbReference>
<evidence type="ECO:0000256" key="11">
    <source>
        <dbReference type="SAM" id="MobiDB-lite"/>
    </source>
</evidence>
<dbReference type="GO" id="GO:0006265">
    <property type="term" value="P:DNA topological change"/>
    <property type="evidence" value="ECO:0007669"/>
    <property type="project" value="UniProtKB-UniRule"/>
</dbReference>
<dbReference type="InterPro" id="IPR000565">
    <property type="entry name" value="Topo_IIA_B"/>
</dbReference>
<dbReference type="PRINTS" id="PR01159">
    <property type="entry name" value="DNAGYRASEB"/>
</dbReference>